<protein>
    <recommendedName>
        <fullName evidence="3">Chitooligosaccharide deacetylase</fullName>
    </recommendedName>
    <alternativeName>
        <fullName evidence="4">Nodulation protein B</fullName>
    </alternativeName>
</protein>
<dbReference type="InterPro" id="IPR011330">
    <property type="entry name" value="Glyco_hydro/deAcase_b/a-brl"/>
</dbReference>
<dbReference type="Proteomes" id="UP000295673">
    <property type="component" value="Unassembled WGS sequence"/>
</dbReference>
<evidence type="ECO:0000256" key="2">
    <source>
        <dbReference type="ARBA" id="ARBA00010973"/>
    </source>
</evidence>
<dbReference type="Gene3D" id="3.20.20.370">
    <property type="entry name" value="Glycoside hydrolase/deacetylase"/>
    <property type="match status" value="1"/>
</dbReference>
<keyword evidence="7" id="KW-1185">Reference proteome</keyword>
<organism evidence="6 7">
    <name type="scientific">Shimia isoporae</name>
    <dbReference type="NCBI Taxonomy" id="647720"/>
    <lineage>
        <taxon>Bacteria</taxon>
        <taxon>Pseudomonadati</taxon>
        <taxon>Pseudomonadota</taxon>
        <taxon>Alphaproteobacteria</taxon>
        <taxon>Rhodobacterales</taxon>
        <taxon>Roseobacteraceae</taxon>
    </lineage>
</organism>
<sequence length="242" mass="26651">MSSVKFLTLLTCICIGLTYVAFQISKSTRFQFFGELVARGPIDCPRVALTLDDGPSTKYTASVLQTLARHNVQATFFLTGDAATAHPELVSMIASAGHEIGNHSFSHPRMIGMRQATIAREIEDTDTAIRNAGYDGPLHFRPPFGKRFLGLPYYLKKTNRLTVLWDISAETDPTRTKDPNEIAQRTIDASQNGSIILLHVMFNSRQGSRDALPKIIEGIRAKGLEFATISDLIDPQNCPAAK</sequence>
<feature type="domain" description="NodB homology" evidence="5">
    <location>
        <begin position="45"/>
        <end position="227"/>
    </location>
</feature>
<dbReference type="PANTHER" id="PTHR10587">
    <property type="entry name" value="GLYCOSYL TRANSFERASE-RELATED"/>
    <property type="match status" value="1"/>
</dbReference>
<dbReference type="EMBL" id="SMGR01000002">
    <property type="protein sequence ID" value="TCL01300.1"/>
    <property type="molecule type" value="Genomic_DNA"/>
</dbReference>
<dbReference type="PANTHER" id="PTHR10587:SF125">
    <property type="entry name" value="POLYSACCHARIDE DEACETYLASE YHEN-RELATED"/>
    <property type="match status" value="1"/>
</dbReference>
<proteinExistence type="inferred from homology"/>
<reference evidence="6 7" key="1">
    <citation type="submission" date="2019-03" db="EMBL/GenBank/DDBJ databases">
        <title>Genomic Encyclopedia of Archaeal and Bacterial Type Strains, Phase II (KMG-II): from individual species to whole genera.</title>
        <authorList>
            <person name="Goeker M."/>
        </authorList>
    </citation>
    <scope>NUCLEOTIDE SEQUENCE [LARGE SCALE GENOMIC DNA]</scope>
    <source>
        <strain evidence="6 7">DSM 26433</strain>
    </source>
</reference>
<dbReference type="SUPFAM" id="SSF88713">
    <property type="entry name" value="Glycoside hydrolase/deacetylase"/>
    <property type="match status" value="1"/>
</dbReference>
<evidence type="ECO:0000313" key="7">
    <source>
        <dbReference type="Proteomes" id="UP000295673"/>
    </source>
</evidence>
<evidence type="ECO:0000256" key="1">
    <source>
        <dbReference type="ARBA" id="ARBA00003236"/>
    </source>
</evidence>
<evidence type="ECO:0000313" key="6">
    <source>
        <dbReference type="EMBL" id="TCL01300.1"/>
    </source>
</evidence>
<accession>A0A4R1N5D6</accession>
<name>A0A4R1N5D6_9RHOB</name>
<dbReference type="InterPro" id="IPR002509">
    <property type="entry name" value="NODB_dom"/>
</dbReference>
<comment type="function">
    <text evidence="1">Is involved in generating a small heat-stable compound (Nod), an acylated oligomer of N-acetylglucosamine, that stimulates mitosis in various plant protoplasts.</text>
</comment>
<comment type="similarity">
    <text evidence="2">Belongs to the polysaccharide deacetylase family.</text>
</comment>
<evidence type="ECO:0000259" key="5">
    <source>
        <dbReference type="PROSITE" id="PS51677"/>
    </source>
</evidence>
<evidence type="ECO:0000256" key="3">
    <source>
        <dbReference type="ARBA" id="ARBA00020071"/>
    </source>
</evidence>
<dbReference type="AlphaFoldDB" id="A0A4R1N5D6"/>
<comment type="caution">
    <text evidence="6">The sequence shown here is derived from an EMBL/GenBank/DDBJ whole genome shotgun (WGS) entry which is preliminary data.</text>
</comment>
<dbReference type="OrthoDB" id="9784220at2"/>
<dbReference type="GO" id="GO:0005975">
    <property type="term" value="P:carbohydrate metabolic process"/>
    <property type="evidence" value="ECO:0007669"/>
    <property type="project" value="InterPro"/>
</dbReference>
<evidence type="ECO:0000256" key="4">
    <source>
        <dbReference type="ARBA" id="ARBA00032976"/>
    </source>
</evidence>
<dbReference type="PROSITE" id="PS51677">
    <property type="entry name" value="NODB"/>
    <property type="match status" value="1"/>
</dbReference>
<gene>
    <name evidence="6" type="ORF">BXY66_2613</name>
</gene>
<dbReference type="Pfam" id="PF01522">
    <property type="entry name" value="Polysacc_deac_1"/>
    <property type="match status" value="1"/>
</dbReference>
<dbReference type="InterPro" id="IPR050248">
    <property type="entry name" value="Polysacc_deacetylase_ArnD"/>
</dbReference>
<dbReference type="GO" id="GO:0016810">
    <property type="term" value="F:hydrolase activity, acting on carbon-nitrogen (but not peptide) bonds"/>
    <property type="evidence" value="ECO:0007669"/>
    <property type="project" value="InterPro"/>
</dbReference>